<keyword evidence="7" id="KW-1185">Reference proteome</keyword>
<evidence type="ECO:0000256" key="2">
    <source>
        <dbReference type="ARBA" id="ARBA00006411"/>
    </source>
</evidence>
<evidence type="ECO:0000256" key="4">
    <source>
        <dbReference type="ARBA" id="ARBA00023186"/>
    </source>
</evidence>
<dbReference type="EMBL" id="FNDN01000004">
    <property type="protein sequence ID" value="SDH91536.1"/>
    <property type="molecule type" value="Genomic_DNA"/>
</dbReference>
<feature type="compositionally biased region" description="Basic and acidic residues" evidence="5">
    <location>
        <begin position="30"/>
        <end position="51"/>
    </location>
</feature>
<feature type="region of interest" description="Disordered" evidence="5">
    <location>
        <begin position="241"/>
        <end position="269"/>
    </location>
</feature>
<evidence type="ECO:0000256" key="5">
    <source>
        <dbReference type="SAM" id="MobiDB-lite"/>
    </source>
</evidence>
<dbReference type="RefSeq" id="WP_072737223.1">
    <property type="nucleotide sequence ID" value="NZ_CP048813.1"/>
</dbReference>
<sequence length="269" mass="29967">MNRTLTSAQFMHLWEATGLDRMPHPFEHRTSARLESERGAEERTLEHRSADDPGSGIVDAIDVLRRPEVSVSVYLPNTPPILRRGAIRGRVCVVADQRHTAEGTGDLELRVGAGHHAPDVRAFVRALLDGVPPNTPGRTRSVNVHPDELGRRPRSGTSVLHDVLESGAPLLEHVLAARTTTGYLCLHRPWRGAEDQVVDSLTWFDVPGDGRYLYHEGHRVELRSAMPGLVDRELETRVRKALAEPSTQRSRTLPWSPCRKGTGTRRADH</sequence>
<name>A0A1G8GB45_9NOCA</name>
<dbReference type="Proteomes" id="UP000183263">
    <property type="component" value="Unassembled WGS sequence"/>
</dbReference>
<feature type="region of interest" description="Disordered" evidence="5">
    <location>
        <begin position="30"/>
        <end position="56"/>
    </location>
</feature>
<evidence type="ECO:0000256" key="3">
    <source>
        <dbReference type="ARBA" id="ARBA00022490"/>
    </source>
</evidence>
<protein>
    <submittedName>
        <fullName evidence="6">EspG family protein</fullName>
    </submittedName>
</protein>
<comment type="similarity">
    <text evidence="2">Belongs to the EspG family.</text>
</comment>
<dbReference type="Pfam" id="PF14011">
    <property type="entry name" value="ESX-1_EspG"/>
    <property type="match status" value="1"/>
</dbReference>
<evidence type="ECO:0000313" key="6">
    <source>
        <dbReference type="EMBL" id="SDH91536.1"/>
    </source>
</evidence>
<comment type="subcellular location">
    <subcellularLocation>
        <location evidence="1">Cytoplasm</location>
    </subcellularLocation>
</comment>
<reference evidence="6 7" key="1">
    <citation type="submission" date="2016-10" db="EMBL/GenBank/DDBJ databases">
        <authorList>
            <person name="de Groot N.N."/>
        </authorList>
    </citation>
    <scope>NUCLEOTIDE SEQUENCE [LARGE SCALE GENOMIC DNA]</scope>
    <source>
        <strain evidence="6 7">DSM 44892</strain>
    </source>
</reference>
<dbReference type="OrthoDB" id="4532341at2"/>
<organism evidence="6 7">
    <name type="scientific">Rhodococcus triatomae</name>
    <dbReference type="NCBI Taxonomy" id="300028"/>
    <lineage>
        <taxon>Bacteria</taxon>
        <taxon>Bacillati</taxon>
        <taxon>Actinomycetota</taxon>
        <taxon>Actinomycetes</taxon>
        <taxon>Mycobacteriales</taxon>
        <taxon>Nocardiaceae</taxon>
        <taxon>Rhodococcus</taxon>
    </lineage>
</organism>
<dbReference type="AlphaFoldDB" id="A0A1G8GB45"/>
<gene>
    <name evidence="6" type="ORF">SAMN05444695_10431</name>
</gene>
<keyword evidence="4" id="KW-0143">Chaperone</keyword>
<evidence type="ECO:0000256" key="1">
    <source>
        <dbReference type="ARBA" id="ARBA00004496"/>
    </source>
</evidence>
<accession>A0A1G8GB45</accession>
<evidence type="ECO:0000313" key="7">
    <source>
        <dbReference type="Proteomes" id="UP000183263"/>
    </source>
</evidence>
<dbReference type="InterPro" id="IPR025734">
    <property type="entry name" value="EspG"/>
</dbReference>
<keyword evidence="3" id="KW-0963">Cytoplasm</keyword>
<proteinExistence type="inferred from homology"/>